<keyword evidence="2" id="KW-0342">GTP-binding</keyword>
<reference evidence="3 4" key="1">
    <citation type="submission" date="2016-11" db="EMBL/GenBank/DDBJ databases">
        <title>The macronuclear genome of Stentor coeruleus: a giant cell with tiny introns.</title>
        <authorList>
            <person name="Slabodnick M."/>
            <person name="Ruby J.G."/>
            <person name="Reiff S.B."/>
            <person name="Swart E.C."/>
            <person name="Gosai S."/>
            <person name="Prabakaran S."/>
            <person name="Witkowska E."/>
            <person name="Larue G.E."/>
            <person name="Fisher S."/>
            <person name="Freeman R.M."/>
            <person name="Gunawardena J."/>
            <person name="Chu W."/>
            <person name="Stover N.A."/>
            <person name="Gregory B.D."/>
            <person name="Nowacki M."/>
            <person name="Derisi J."/>
            <person name="Roy S.W."/>
            <person name="Marshall W.F."/>
            <person name="Sood P."/>
        </authorList>
    </citation>
    <scope>NUCLEOTIDE SEQUENCE [LARGE SCALE GENOMIC DNA]</scope>
    <source>
        <strain evidence="3">WM001</strain>
    </source>
</reference>
<dbReference type="InterPro" id="IPR050227">
    <property type="entry name" value="Rab"/>
</dbReference>
<dbReference type="NCBIfam" id="TIGR00231">
    <property type="entry name" value="small_GTP"/>
    <property type="match status" value="1"/>
</dbReference>
<dbReference type="SMART" id="SM00173">
    <property type="entry name" value="RAS"/>
    <property type="match status" value="1"/>
</dbReference>
<dbReference type="InterPro" id="IPR027417">
    <property type="entry name" value="P-loop_NTPase"/>
</dbReference>
<dbReference type="SMART" id="SM00174">
    <property type="entry name" value="RHO"/>
    <property type="match status" value="1"/>
</dbReference>
<dbReference type="CDD" id="cd00154">
    <property type="entry name" value="Rab"/>
    <property type="match status" value="2"/>
</dbReference>
<name>A0A1R2BJT2_9CILI</name>
<accession>A0A1R2BJT2</accession>
<dbReference type="PANTHER" id="PTHR47977">
    <property type="entry name" value="RAS-RELATED PROTEIN RAB"/>
    <property type="match status" value="1"/>
</dbReference>
<organism evidence="3 4">
    <name type="scientific">Stentor coeruleus</name>
    <dbReference type="NCBI Taxonomy" id="5963"/>
    <lineage>
        <taxon>Eukaryota</taxon>
        <taxon>Sar</taxon>
        <taxon>Alveolata</taxon>
        <taxon>Ciliophora</taxon>
        <taxon>Postciliodesmatophora</taxon>
        <taxon>Heterotrichea</taxon>
        <taxon>Heterotrichida</taxon>
        <taxon>Stentoridae</taxon>
        <taxon>Stentor</taxon>
    </lineage>
</organism>
<evidence type="ECO:0000313" key="4">
    <source>
        <dbReference type="Proteomes" id="UP000187209"/>
    </source>
</evidence>
<keyword evidence="1" id="KW-0547">Nucleotide-binding</keyword>
<dbReference type="AlphaFoldDB" id="A0A1R2BJT2"/>
<evidence type="ECO:0000313" key="3">
    <source>
        <dbReference type="EMBL" id="OMJ77033.1"/>
    </source>
</evidence>
<proteinExistence type="predicted"/>
<dbReference type="SUPFAM" id="SSF52540">
    <property type="entry name" value="P-loop containing nucleoside triphosphate hydrolases"/>
    <property type="match status" value="2"/>
</dbReference>
<dbReference type="InterPro" id="IPR001806">
    <property type="entry name" value="Small_GTPase"/>
</dbReference>
<keyword evidence="4" id="KW-1185">Reference proteome</keyword>
<dbReference type="GO" id="GO:0005525">
    <property type="term" value="F:GTP binding"/>
    <property type="evidence" value="ECO:0007669"/>
    <property type="project" value="UniProtKB-KW"/>
</dbReference>
<dbReference type="GO" id="GO:0003924">
    <property type="term" value="F:GTPase activity"/>
    <property type="evidence" value="ECO:0007669"/>
    <property type="project" value="InterPro"/>
</dbReference>
<gene>
    <name evidence="3" type="ORF">SteCoe_23475</name>
</gene>
<dbReference type="FunFam" id="3.40.50.300:FF:001447">
    <property type="entry name" value="Ras-related protein Rab-1B"/>
    <property type="match status" value="1"/>
</dbReference>
<dbReference type="Proteomes" id="UP000187209">
    <property type="component" value="Unassembled WGS sequence"/>
</dbReference>
<sequence>MESQASEKVLKFVFIGSSKTGKTTLIQNSAEKPSFFGFIASVTSSFKTKNIHLGNTNYKLQLWNSSGKENAMPSLNLYLKGADCVFILYNPSDRASFERLSDWVNVVRSESNGNTKVVIVENEFTGIDRHVSKREAHDNASALGLPLINVNAATGTNVEILYTNSIKYIEGNAVEWEYIWKNAYSIRAIIIGNPNAGKTTLLSKYANFNNPPVGLDFHKTTIEAEDSKIVMITWDTAGQEKFGGLSPSFYRGTHCIMILYDSSNRETFLNLEHWITEAENRVSDCLKCLVEYVKSDLPREVESFEGEDLANRHNFPFFKVNPNANEGMTELFETSAIKTVEKMFSGKKQ</sequence>
<dbReference type="PROSITE" id="PS51419">
    <property type="entry name" value="RAB"/>
    <property type="match status" value="2"/>
</dbReference>
<dbReference type="PRINTS" id="PR00449">
    <property type="entry name" value="RASTRNSFRMNG"/>
</dbReference>
<evidence type="ECO:0000256" key="1">
    <source>
        <dbReference type="ARBA" id="ARBA00022741"/>
    </source>
</evidence>
<comment type="caution">
    <text evidence="3">The sequence shown here is derived from an EMBL/GenBank/DDBJ whole genome shotgun (WGS) entry which is preliminary data.</text>
</comment>
<dbReference type="Pfam" id="PF00071">
    <property type="entry name" value="Ras"/>
    <property type="match status" value="2"/>
</dbReference>
<dbReference type="InterPro" id="IPR005225">
    <property type="entry name" value="Small_GTP-bd"/>
</dbReference>
<protein>
    <submittedName>
        <fullName evidence="3">Uncharacterized protein</fullName>
    </submittedName>
</protein>
<dbReference type="Gene3D" id="3.40.50.300">
    <property type="entry name" value="P-loop containing nucleotide triphosphate hydrolases"/>
    <property type="match status" value="2"/>
</dbReference>
<evidence type="ECO:0000256" key="2">
    <source>
        <dbReference type="ARBA" id="ARBA00023134"/>
    </source>
</evidence>
<dbReference type="SMART" id="SM00175">
    <property type="entry name" value="RAB"/>
    <property type="match status" value="1"/>
</dbReference>
<dbReference type="EMBL" id="MPUH01000597">
    <property type="protein sequence ID" value="OMJ77033.1"/>
    <property type="molecule type" value="Genomic_DNA"/>
</dbReference>